<evidence type="ECO:0000313" key="5">
    <source>
        <dbReference type="EMBL" id="EPB91734.1"/>
    </source>
</evidence>
<keyword evidence="2" id="KW-0539">Nucleus</keyword>
<comment type="subcellular location">
    <subcellularLocation>
        <location evidence="1">Nucleus</location>
    </subcellularLocation>
</comment>
<dbReference type="InterPro" id="IPR019331">
    <property type="entry name" value="FAM192A/Fyv6_N"/>
</dbReference>
<protein>
    <recommendedName>
        <fullName evidence="4">FAM192A/Fyv6 N-terminal domain-containing protein</fullName>
    </recommendedName>
</protein>
<feature type="domain" description="FAM192A/Fyv6 N-terminal" evidence="4">
    <location>
        <begin position="13"/>
        <end position="105"/>
    </location>
</feature>
<evidence type="ECO:0000256" key="3">
    <source>
        <dbReference type="SAM" id="MobiDB-lite"/>
    </source>
</evidence>
<dbReference type="AlphaFoldDB" id="S2JP64"/>
<gene>
    <name evidence="5" type="ORF">HMPREF1544_01445</name>
</gene>
<feature type="compositionally biased region" description="Basic and acidic residues" evidence="3">
    <location>
        <begin position="171"/>
        <end position="187"/>
    </location>
</feature>
<feature type="compositionally biased region" description="Low complexity" evidence="3">
    <location>
        <begin position="124"/>
        <end position="135"/>
    </location>
</feature>
<evidence type="ECO:0000256" key="2">
    <source>
        <dbReference type="ARBA" id="ARBA00023242"/>
    </source>
</evidence>
<organism evidence="5 6">
    <name type="scientific">Mucor circinelloides f. circinelloides (strain 1006PhL)</name>
    <name type="common">Mucormycosis agent</name>
    <name type="synonym">Calyptromyces circinelloides</name>
    <dbReference type="NCBI Taxonomy" id="1220926"/>
    <lineage>
        <taxon>Eukaryota</taxon>
        <taxon>Fungi</taxon>
        <taxon>Fungi incertae sedis</taxon>
        <taxon>Mucoromycota</taxon>
        <taxon>Mucoromycotina</taxon>
        <taxon>Mucoromycetes</taxon>
        <taxon>Mucorales</taxon>
        <taxon>Mucorineae</taxon>
        <taxon>Mucoraceae</taxon>
        <taxon>Mucor</taxon>
    </lineage>
</organism>
<keyword evidence="6" id="KW-1185">Reference proteome</keyword>
<dbReference type="eggNOG" id="KOG4036">
    <property type="taxonomic scope" value="Eukaryota"/>
</dbReference>
<reference evidence="6" key="1">
    <citation type="submission" date="2013-05" db="EMBL/GenBank/DDBJ databases">
        <title>The Genome sequence of Mucor circinelloides f. circinelloides 1006PhL.</title>
        <authorList>
            <consortium name="The Broad Institute Genomics Platform"/>
            <person name="Cuomo C."/>
            <person name="Earl A."/>
            <person name="Findley K."/>
            <person name="Lee S.C."/>
            <person name="Walker B."/>
            <person name="Young S."/>
            <person name="Zeng Q."/>
            <person name="Gargeya S."/>
            <person name="Fitzgerald M."/>
            <person name="Haas B."/>
            <person name="Abouelleil A."/>
            <person name="Allen A.W."/>
            <person name="Alvarado L."/>
            <person name="Arachchi H.M."/>
            <person name="Berlin A.M."/>
            <person name="Chapman S.B."/>
            <person name="Gainer-Dewar J."/>
            <person name="Goldberg J."/>
            <person name="Griggs A."/>
            <person name="Gujja S."/>
            <person name="Hansen M."/>
            <person name="Howarth C."/>
            <person name="Imamovic A."/>
            <person name="Ireland A."/>
            <person name="Larimer J."/>
            <person name="McCowan C."/>
            <person name="Murphy C."/>
            <person name="Pearson M."/>
            <person name="Poon T.W."/>
            <person name="Priest M."/>
            <person name="Roberts A."/>
            <person name="Saif S."/>
            <person name="Shea T."/>
            <person name="Sisk P."/>
            <person name="Sykes S."/>
            <person name="Wortman J."/>
            <person name="Nusbaum C."/>
            <person name="Birren B."/>
        </authorList>
    </citation>
    <scope>NUCLEOTIDE SEQUENCE [LARGE SCALE GENOMIC DNA]</scope>
    <source>
        <strain evidence="6">1006PhL</strain>
    </source>
</reference>
<evidence type="ECO:0000256" key="1">
    <source>
        <dbReference type="ARBA" id="ARBA00004123"/>
    </source>
</evidence>
<proteinExistence type="predicted"/>
<name>S2JP64_MUCC1</name>
<dbReference type="OMA" id="KPAHSNH"/>
<dbReference type="InParanoid" id="S2JP64"/>
<evidence type="ECO:0000259" key="4">
    <source>
        <dbReference type="Pfam" id="PF10187"/>
    </source>
</evidence>
<dbReference type="OrthoDB" id="75720at2759"/>
<accession>S2JP64</accession>
<sequence>MSFNIKNSFVSRAVVEDDQEKQLESDGNQKEVVVQEAYDPRTLYERLQEQRTLKEEKFAEESRLSNQIKRVDEEEAEYFRTLSDEKEKLEYQRKIKETLELEEYRQAVESARSNPASQIPTLEATTSLTSTLKTAKPAHSNHNNKRNSLKGALFIKKKRHASDDEDDETEEPKAKEEKKPADKKQKTDNNPLALLSAYGDVSSDSE</sequence>
<dbReference type="Proteomes" id="UP000014254">
    <property type="component" value="Unassembled WGS sequence"/>
</dbReference>
<dbReference type="STRING" id="1220926.S2JP64"/>
<evidence type="ECO:0000313" key="6">
    <source>
        <dbReference type="Proteomes" id="UP000014254"/>
    </source>
</evidence>
<dbReference type="Pfam" id="PF10187">
    <property type="entry name" value="FAM192A_Fyv6_N"/>
    <property type="match status" value="1"/>
</dbReference>
<dbReference type="InterPro" id="IPR039845">
    <property type="entry name" value="FAM192A"/>
</dbReference>
<dbReference type="GO" id="GO:0005634">
    <property type="term" value="C:nucleus"/>
    <property type="evidence" value="ECO:0007669"/>
    <property type="project" value="UniProtKB-SubCell"/>
</dbReference>
<feature type="region of interest" description="Disordered" evidence="3">
    <location>
        <begin position="107"/>
        <end position="206"/>
    </location>
</feature>
<dbReference type="PANTHER" id="PTHR13495:SF0">
    <property type="entry name" value="PSME3-INTERACTING PROTEIN"/>
    <property type="match status" value="1"/>
</dbReference>
<feature type="compositionally biased region" description="Polar residues" evidence="3">
    <location>
        <begin position="111"/>
        <end position="120"/>
    </location>
</feature>
<dbReference type="EMBL" id="KE123906">
    <property type="protein sequence ID" value="EPB91734.1"/>
    <property type="molecule type" value="Genomic_DNA"/>
</dbReference>
<dbReference type="VEuPathDB" id="FungiDB:HMPREF1544_01445"/>
<dbReference type="PANTHER" id="PTHR13495">
    <property type="entry name" value="NEFA-INTERACTING NUCLEAR PROTEIN NIP30"/>
    <property type="match status" value="1"/>
</dbReference>